<proteinExistence type="predicted"/>
<dbReference type="EMBL" id="JAATIP010000362">
    <property type="protein sequence ID" value="KAF4350602.1"/>
    <property type="molecule type" value="Genomic_DNA"/>
</dbReference>
<dbReference type="Proteomes" id="UP000525078">
    <property type="component" value="Unassembled WGS sequence"/>
</dbReference>
<dbReference type="AlphaFoldDB" id="A0A7J6DWT6"/>
<gene>
    <name evidence="1" type="ORF">F8388_018418</name>
</gene>
<evidence type="ECO:0000313" key="2">
    <source>
        <dbReference type="Proteomes" id="UP000525078"/>
    </source>
</evidence>
<reference evidence="1 2" key="1">
    <citation type="journal article" date="2020" name="bioRxiv">
        <title>Sequence and annotation of 42 cannabis genomes reveals extensive copy number variation in cannabinoid synthesis and pathogen resistance genes.</title>
        <authorList>
            <person name="Mckernan K.J."/>
            <person name="Helbert Y."/>
            <person name="Kane L.T."/>
            <person name="Ebling H."/>
            <person name="Zhang L."/>
            <person name="Liu B."/>
            <person name="Eaton Z."/>
            <person name="Mclaughlin S."/>
            <person name="Kingan S."/>
            <person name="Baybayan P."/>
            <person name="Concepcion G."/>
            <person name="Jordan M."/>
            <person name="Riva A."/>
            <person name="Barbazuk W."/>
            <person name="Harkins T."/>
        </authorList>
    </citation>
    <scope>NUCLEOTIDE SEQUENCE [LARGE SCALE GENOMIC DNA]</scope>
    <source>
        <strain evidence="2">cv. Jamaican Lion 4</strain>
        <tissue evidence="1">Leaf</tissue>
    </source>
</reference>
<evidence type="ECO:0000313" key="1">
    <source>
        <dbReference type="EMBL" id="KAF4350602.1"/>
    </source>
</evidence>
<sequence>MNSQTSSSSLWRSTGGPFIFFKIAHLSLREVTMASQAIGFSAKSIVVSGRGSVESIFRIGMIITTTQLTDWKSQS</sequence>
<accession>A0A7J6DWT6</accession>
<organism evidence="1 2">
    <name type="scientific">Cannabis sativa</name>
    <name type="common">Hemp</name>
    <name type="synonym">Marijuana</name>
    <dbReference type="NCBI Taxonomy" id="3483"/>
    <lineage>
        <taxon>Eukaryota</taxon>
        <taxon>Viridiplantae</taxon>
        <taxon>Streptophyta</taxon>
        <taxon>Embryophyta</taxon>
        <taxon>Tracheophyta</taxon>
        <taxon>Spermatophyta</taxon>
        <taxon>Magnoliopsida</taxon>
        <taxon>eudicotyledons</taxon>
        <taxon>Gunneridae</taxon>
        <taxon>Pentapetalae</taxon>
        <taxon>rosids</taxon>
        <taxon>fabids</taxon>
        <taxon>Rosales</taxon>
        <taxon>Cannabaceae</taxon>
        <taxon>Cannabis</taxon>
    </lineage>
</organism>
<comment type="caution">
    <text evidence="1">The sequence shown here is derived from an EMBL/GenBank/DDBJ whole genome shotgun (WGS) entry which is preliminary data.</text>
</comment>
<name>A0A7J6DWT6_CANSA</name>
<protein>
    <submittedName>
        <fullName evidence="1">Uncharacterized protein</fullName>
    </submittedName>
</protein>